<dbReference type="AlphaFoldDB" id="A0A164K8S7"/>
<organism evidence="1 2">
    <name type="scientific">Bacillus cereus</name>
    <dbReference type="NCBI Taxonomy" id="1396"/>
    <lineage>
        <taxon>Bacteria</taxon>
        <taxon>Bacillati</taxon>
        <taxon>Bacillota</taxon>
        <taxon>Bacilli</taxon>
        <taxon>Bacillales</taxon>
        <taxon>Bacillaceae</taxon>
        <taxon>Bacillus</taxon>
        <taxon>Bacillus cereus group</taxon>
    </lineage>
</organism>
<name>A0A164K8S7_BACCE</name>
<evidence type="ECO:0000313" key="2">
    <source>
        <dbReference type="Proteomes" id="UP000076482"/>
    </source>
</evidence>
<reference evidence="1 2" key="1">
    <citation type="submission" date="2015-09" db="EMBL/GenBank/DDBJ databases">
        <title>Bacillus cereus food isolates.</title>
        <authorList>
            <person name="Boekhorst J."/>
        </authorList>
    </citation>
    <scope>NUCLEOTIDE SEQUENCE [LARGE SCALE GENOMIC DNA]</scope>
    <source>
        <strain evidence="1 2">B4088</strain>
    </source>
</reference>
<evidence type="ECO:0000313" key="1">
    <source>
        <dbReference type="EMBL" id="KZD48695.1"/>
    </source>
</evidence>
<dbReference type="PATRIC" id="fig|1396.535.peg.6245"/>
<gene>
    <name evidence="1" type="ORF">B4088_6623</name>
</gene>
<accession>A0A164K8S7</accession>
<proteinExistence type="predicted"/>
<dbReference type="RefSeq" id="WP_265184985.1">
    <property type="nucleotide sequence ID" value="NZ_LJKE01000138.1"/>
</dbReference>
<sequence length="44" mass="5264">MRKERKRNAYIIEITNALVLSTYQLKKKSGYTLSVEYFIKKPKL</sequence>
<comment type="caution">
    <text evidence="1">The sequence shown here is derived from an EMBL/GenBank/DDBJ whole genome shotgun (WGS) entry which is preliminary data.</text>
</comment>
<dbReference type="EMBL" id="LJKE01000138">
    <property type="protein sequence ID" value="KZD48695.1"/>
    <property type="molecule type" value="Genomic_DNA"/>
</dbReference>
<dbReference type="Proteomes" id="UP000076482">
    <property type="component" value="Unassembled WGS sequence"/>
</dbReference>
<protein>
    <submittedName>
        <fullName evidence="1">Uncharacterized protein</fullName>
    </submittedName>
</protein>